<sequence>MSKLEELIDEDSCMTLGQLCDYLHSDIGVVVSKTSVHRALQGMLYLTKQLCIEKDTMNSNTNKEKRKTFVDELNKHIKKGNMVVFQDETNFNLYLIRNEGWSRIGERAVVHFPLPKARTFISRVAFPVV</sequence>
<protein>
    <submittedName>
        <fullName evidence="1">Peroxiredoxin-2</fullName>
    </submittedName>
</protein>
<accession>A0A0W8DCI2</accession>
<dbReference type="AlphaFoldDB" id="A0A0W8DCI2"/>
<comment type="caution">
    <text evidence="1">The sequence shown here is derived from an EMBL/GenBank/DDBJ whole genome shotgun (WGS) entry which is preliminary data.</text>
</comment>
<gene>
    <name evidence="1" type="ORF">AM588_10006783</name>
</gene>
<reference evidence="1 2" key="1">
    <citation type="submission" date="2015-11" db="EMBL/GenBank/DDBJ databases">
        <title>Genomes and virulence difference between two physiological races of Phytophthora nicotianae.</title>
        <authorList>
            <person name="Liu H."/>
            <person name="Ma X."/>
            <person name="Yu H."/>
            <person name="Fang D."/>
            <person name="Li Y."/>
            <person name="Wang X."/>
            <person name="Wang W."/>
            <person name="Dong Y."/>
            <person name="Xiao B."/>
        </authorList>
    </citation>
    <scope>NUCLEOTIDE SEQUENCE [LARGE SCALE GENOMIC DNA]</scope>
    <source>
        <strain evidence="2">race 1</strain>
    </source>
</reference>
<evidence type="ECO:0000313" key="1">
    <source>
        <dbReference type="EMBL" id="KUF94043.1"/>
    </source>
</evidence>
<dbReference type="Proteomes" id="UP000054636">
    <property type="component" value="Unassembled WGS sequence"/>
</dbReference>
<proteinExistence type="predicted"/>
<organism evidence="1 2">
    <name type="scientific">Phytophthora nicotianae</name>
    <name type="common">Potato buckeye rot agent</name>
    <name type="synonym">Phytophthora parasitica</name>
    <dbReference type="NCBI Taxonomy" id="4792"/>
    <lineage>
        <taxon>Eukaryota</taxon>
        <taxon>Sar</taxon>
        <taxon>Stramenopiles</taxon>
        <taxon>Oomycota</taxon>
        <taxon>Peronosporomycetes</taxon>
        <taxon>Peronosporales</taxon>
        <taxon>Peronosporaceae</taxon>
        <taxon>Phytophthora</taxon>
    </lineage>
</organism>
<dbReference type="EMBL" id="LNFP01000330">
    <property type="protein sequence ID" value="KUF94043.1"/>
    <property type="molecule type" value="Genomic_DNA"/>
</dbReference>
<name>A0A0W8DCI2_PHYNI</name>
<evidence type="ECO:0000313" key="2">
    <source>
        <dbReference type="Proteomes" id="UP000054636"/>
    </source>
</evidence>